<dbReference type="InterPro" id="IPR003741">
    <property type="entry name" value="LUD_dom"/>
</dbReference>
<gene>
    <name evidence="2" type="ORF">T190115A13A_120058</name>
</gene>
<sequence length="196" mass="22298">MNFFKKLFKSYSTESSKEEINQQPVNLSLDDLFVHNFINKGGKFLYCTSFNEVIINLENIVKENDWKDISCTDFDLLKITQQISINTQKKANKLVPFFTTCEHLIANKGDILFSSNQLGSQKISELSENFIVYATTSQLVKNTSEGLTGIKTHFSGNIPTNISSVTNYTIQKNSDDFLNYGNSNSKNLYLLLFEDL</sequence>
<dbReference type="InterPro" id="IPR037171">
    <property type="entry name" value="NagB/RpiA_transferase-like"/>
</dbReference>
<accession>A0ABM9PHI8</accession>
<keyword evidence="3" id="KW-1185">Reference proteome</keyword>
<evidence type="ECO:0000313" key="3">
    <source>
        <dbReference type="Proteomes" id="UP001497602"/>
    </source>
</evidence>
<evidence type="ECO:0000313" key="2">
    <source>
        <dbReference type="EMBL" id="CAL2105063.1"/>
    </source>
</evidence>
<dbReference type="Pfam" id="PF02589">
    <property type="entry name" value="LUD_dom"/>
    <property type="match status" value="1"/>
</dbReference>
<organism evidence="2 3">
    <name type="scientific">Tenacibaculum vairaonense</name>
    <dbReference type="NCBI Taxonomy" id="3137860"/>
    <lineage>
        <taxon>Bacteria</taxon>
        <taxon>Pseudomonadati</taxon>
        <taxon>Bacteroidota</taxon>
        <taxon>Flavobacteriia</taxon>
        <taxon>Flavobacteriales</taxon>
        <taxon>Flavobacteriaceae</taxon>
        <taxon>Tenacibaculum</taxon>
    </lineage>
</organism>
<dbReference type="SUPFAM" id="SSF100950">
    <property type="entry name" value="NagB/RpiA/CoA transferase-like"/>
    <property type="match status" value="1"/>
</dbReference>
<protein>
    <submittedName>
        <fullName evidence="2">Uncharacterized ACR, YkgG family COG1556</fullName>
    </submittedName>
</protein>
<dbReference type="EMBL" id="CAXJRC010000003">
    <property type="protein sequence ID" value="CAL2105063.1"/>
    <property type="molecule type" value="Genomic_DNA"/>
</dbReference>
<evidence type="ECO:0000259" key="1">
    <source>
        <dbReference type="Pfam" id="PF02589"/>
    </source>
</evidence>
<proteinExistence type="predicted"/>
<dbReference type="RefSeq" id="WP_348705939.1">
    <property type="nucleotide sequence ID" value="NZ_CAXIYA010000036.1"/>
</dbReference>
<comment type="caution">
    <text evidence="2">The sequence shown here is derived from an EMBL/GenBank/DDBJ whole genome shotgun (WGS) entry which is preliminary data.</text>
</comment>
<reference evidence="2 3" key="1">
    <citation type="submission" date="2024-05" db="EMBL/GenBank/DDBJ databases">
        <authorList>
            <person name="Duchaud E."/>
        </authorList>
    </citation>
    <scope>NUCLEOTIDE SEQUENCE [LARGE SCALE GENOMIC DNA]</scope>
    <source>
        <strain evidence="2">Ena-SAMPLE-TAB-13-05-2024-13:56:06:370-140305</strain>
    </source>
</reference>
<name>A0ABM9PHI8_9FLAO</name>
<feature type="domain" description="LUD" evidence="1">
    <location>
        <begin position="34"/>
        <end position="167"/>
    </location>
</feature>
<dbReference type="Proteomes" id="UP001497602">
    <property type="component" value="Unassembled WGS sequence"/>
</dbReference>